<evidence type="ECO:0000259" key="1">
    <source>
        <dbReference type="Pfam" id="PF06371"/>
    </source>
</evidence>
<accession>A0A3Q0INM1</accession>
<dbReference type="RefSeq" id="XP_026677837.1">
    <property type="nucleotide sequence ID" value="XM_026822036.1"/>
</dbReference>
<name>A0A3Q0INM1_DIACI</name>
<dbReference type="Proteomes" id="UP000079169">
    <property type="component" value="Unplaced"/>
</dbReference>
<keyword evidence="2" id="KW-1185">Reference proteome</keyword>
<dbReference type="SUPFAM" id="SSF48371">
    <property type="entry name" value="ARM repeat"/>
    <property type="match status" value="1"/>
</dbReference>
<dbReference type="PaxDb" id="121845-A0A3Q0INM1"/>
<dbReference type="GO" id="GO:0031267">
    <property type="term" value="F:small GTPase binding"/>
    <property type="evidence" value="ECO:0007669"/>
    <property type="project" value="InterPro"/>
</dbReference>
<gene>
    <name evidence="3" type="primary">LOC113466526</name>
</gene>
<sequence length="89" mass="9763">MTMLSVIQDSLGIQDREWMKDFLSLNGFGVLLESLAKLETRTSSVVTVSAQVQCAGCLHALVNSADGIQYLIENTDDTRKLVNCKSLEV</sequence>
<dbReference type="InterPro" id="IPR016024">
    <property type="entry name" value="ARM-type_fold"/>
</dbReference>
<evidence type="ECO:0000313" key="3">
    <source>
        <dbReference type="RefSeq" id="XP_026677837.1"/>
    </source>
</evidence>
<feature type="domain" description="Formin GTPase-binding" evidence="1">
    <location>
        <begin position="6"/>
        <end position="84"/>
    </location>
</feature>
<dbReference type="KEGG" id="dci:113466526"/>
<dbReference type="PANTHER" id="PTHR46345:SF8">
    <property type="entry name" value="FORMIN 3, ISOFORM B"/>
    <property type="match status" value="1"/>
</dbReference>
<proteinExistence type="predicted"/>
<dbReference type="Pfam" id="PF06371">
    <property type="entry name" value="Drf_GBD"/>
    <property type="match status" value="1"/>
</dbReference>
<dbReference type="InterPro" id="IPR010473">
    <property type="entry name" value="GTPase-bd"/>
</dbReference>
<evidence type="ECO:0000313" key="2">
    <source>
        <dbReference type="Proteomes" id="UP000079169"/>
    </source>
</evidence>
<dbReference type="Gene3D" id="1.25.10.10">
    <property type="entry name" value="Leucine-rich Repeat Variant"/>
    <property type="match status" value="1"/>
</dbReference>
<dbReference type="GeneID" id="113466526"/>
<dbReference type="GO" id="GO:0003779">
    <property type="term" value="F:actin binding"/>
    <property type="evidence" value="ECO:0007669"/>
    <property type="project" value="InterPro"/>
</dbReference>
<dbReference type="InterPro" id="IPR011989">
    <property type="entry name" value="ARM-like"/>
</dbReference>
<dbReference type="AlphaFoldDB" id="A0A3Q0INM1"/>
<protein>
    <submittedName>
        <fullName evidence="3">Inverted formin-2-like</fullName>
    </submittedName>
</protein>
<dbReference type="PANTHER" id="PTHR46345">
    <property type="entry name" value="INVERTED FORMIN-2"/>
    <property type="match status" value="1"/>
</dbReference>
<dbReference type="GO" id="GO:0030036">
    <property type="term" value="P:actin cytoskeleton organization"/>
    <property type="evidence" value="ECO:0007669"/>
    <property type="project" value="InterPro"/>
</dbReference>
<organism evidence="2 3">
    <name type="scientific">Diaphorina citri</name>
    <name type="common">Asian citrus psyllid</name>
    <dbReference type="NCBI Taxonomy" id="121845"/>
    <lineage>
        <taxon>Eukaryota</taxon>
        <taxon>Metazoa</taxon>
        <taxon>Ecdysozoa</taxon>
        <taxon>Arthropoda</taxon>
        <taxon>Hexapoda</taxon>
        <taxon>Insecta</taxon>
        <taxon>Pterygota</taxon>
        <taxon>Neoptera</taxon>
        <taxon>Paraneoptera</taxon>
        <taxon>Hemiptera</taxon>
        <taxon>Sternorrhyncha</taxon>
        <taxon>Psylloidea</taxon>
        <taxon>Psyllidae</taxon>
        <taxon>Diaphorininae</taxon>
        <taxon>Diaphorina</taxon>
    </lineage>
</organism>
<reference evidence="3" key="1">
    <citation type="submission" date="2025-08" db="UniProtKB">
        <authorList>
            <consortium name="RefSeq"/>
        </authorList>
    </citation>
    <scope>IDENTIFICATION</scope>
</reference>